<gene>
    <name evidence="1" type="ORF">C5748_26690</name>
</gene>
<organism evidence="1 2">
    <name type="scientific">Phyllobacterium phragmitis</name>
    <dbReference type="NCBI Taxonomy" id="2670329"/>
    <lineage>
        <taxon>Bacteria</taxon>
        <taxon>Pseudomonadati</taxon>
        <taxon>Pseudomonadota</taxon>
        <taxon>Alphaproteobacteria</taxon>
        <taxon>Hyphomicrobiales</taxon>
        <taxon>Phyllobacteriaceae</taxon>
        <taxon>Phyllobacterium</taxon>
    </lineage>
</organism>
<dbReference type="EMBL" id="PVBR01000045">
    <property type="protein sequence ID" value="PRD40491.1"/>
    <property type="molecule type" value="Genomic_DNA"/>
</dbReference>
<evidence type="ECO:0000313" key="1">
    <source>
        <dbReference type="EMBL" id="PRD40491.1"/>
    </source>
</evidence>
<proteinExistence type="predicted"/>
<dbReference type="Proteomes" id="UP000239434">
    <property type="component" value="Unassembled WGS sequence"/>
</dbReference>
<dbReference type="AlphaFoldDB" id="A0A2S9IIY5"/>
<reference evidence="1 2" key="1">
    <citation type="submission" date="2018-02" db="EMBL/GenBank/DDBJ databases">
        <title>The draft genome of Phyllobacterium sp. 1N-3.</title>
        <authorList>
            <person name="Liu L."/>
            <person name="Li L."/>
            <person name="Zhang X."/>
            <person name="Wang T."/>
            <person name="Liang L."/>
        </authorList>
    </citation>
    <scope>NUCLEOTIDE SEQUENCE [LARGE SCALE GENOMIC DNA]</scope>
    <source>
        <strain evidence="1 2">1N-3</strain>
    </source>
</reference>
<accession>A0A2S9IIY5</accession>
<name>A0A2S9IIY5_9HYPH</name>
<keyword evidence="2" id="KW-1185">Reference proteome</keyword>
<protein>
    <submittedName>
        <fullName evidence="1">Uncharacterized protein</fullName>
    </submittedName>
</protein>
<evidence type="ECO:0000313" key="2">
    <source>
        <dbReference type="Proteomes" id="UP000239434"/>
    </source>
</evidence>
<comment type="caution">
    <text evidence="1">The sequence shown here is derived from an EMBL/GenBank/DDBJ whole genome shotgun (WGS) entry which is preliminary data.</text>
</comment>
<sequence length="77" mass="8722">MVMRPPSHDSFIDLFALLRLAAFPRKHWTRYAVAMSFSRRLQRQFSTSQPGTQSVADMTSAIKVRYEGLFASLALAS</sequence>